<dbReference type="FunFam" id="2.40.100.10:FF:000003">
    <property type="entry name" value="Peptidylprolyl isomerase domain and WD repeat-containing 1"/>
    <property type="match status" value="1"/>
</dbReference>
<dbReference type="EC" id="5.2.1.8" evidence="2"/>
<comment type="caution">
    <text evidence="10">The sequence shown here is derived from an EMBL/GenBank/DDBJ whole genome shotgun (WGS) entry which is preliminary data.</text>
</comment>
<organism evidence="10 11">
    <name type="scientific">Diploscapter pachys</name>
    <dbReference type="NCBI Taxonomy" id="2018661"/>
    <lineage>
        <taxon>Eukaryota</taxon>
        <taxon>Metazoa</taxon>
        <taxon>Ecdysozoa</taxon>
        <taxon>Nematoda</taxon>
        <taxon>Chromadorea</taxon>
        <taxon>Rhabditida</taxon>
        <taxon>Rhabditina</taxon>
        <taxon>Rhabditomorpha</taxon>
        <taxon>Rhabditoidea</taxon>
        <taxon>Rhabditidae</taxon>
        <taxon>Diploscapter</taxon>
    </lineage>
</organism>
<proteinExistence type="predicted"/>
<dbReference type="InterPro" id="IPR015943">
    <property type="entry name" value="WD40/YVTN_repeat-like_dom_sf"/>
</dbReference>
<dbReference type="InterPro" id="IPR001680">
    <property type="entry name" value="WD40_rpt"/>
</dbReference>
<name>A0A2A2LJ82_9BILA</name>
<keyword evidence="3 7" id="KW-0853">WD repeat</keyword>
<dbReference type="SUPFAM" id="SSF50891">
    <property type="entry name" value="Cyclophilin-like"/>
    <property type="match status" value="1"/>
</dbReference>
<evidence type="ECO:0000256" key="4">
    <source>
        <dbReference type="ARBA" id="ARBA00022737"/>
    </source>
</evidence>
<protein>
    <recommendedName>
        <fullName evidence="2">peptidylprolyl isomerase</fullName>
        <ecNumber evidence="2">5.2.1.8</ecNumber>
    </recommendedName>
</protein>
<evidence type="ECO:0000313" key="11">
    <source>
        <dbReference type="Proteomes" id="UP000218231"/>
    </source>
</evidence>
<dbReference type="AlphaFoldDB" id="A0A2A2LJ82"/>
<feature type="repeat" description="WD" evidence="7">
    <location>
        <begin position="262"/>
        <end position="303"/>
    </location>
</feature>
<sequence length="647" mass="73103">MAKSPEEVPVETKGDEGRTDKAEKIEEPVKKKTKKAEVEPETTEKTLKYEETYLRSVPSASQYEKSFMHRDTISHVLATQTDFIVTASIDGHLKFWKKKHGEGIEFVKHFRCHLHAFSHICCNFNGTLLATVCQADNSVKIFDVENFDMINMLKFDFSPKTAAFIHQASDVVPYLAISDAKSGRIVVVDAKSSATILNPENSPLDKLHSAPVTHIDYSTTLDVAISTDARGFVEMWMGFRKDLQLPTHLKWKCKTDTDLYEFLKTKSTVTCLKISPSGLQFATMSSDKKVRIFDILTGKLIKTIDENLGKYTSEAKENRNFGLQNMEWNRRVACEKEMDKDDDERAKQPVAFCWDYTSNYILYPSIIGIKVYNITTDKVVRTVGKEETIRFLAVSLCKAVPDVRARLQGAATTIETEAAENPNLNKPNDPDPLFACTAYKKNRFYLFTNAEPFAYDDEEDENATSRDVFNEKPKKEDQITAVEADVENKKLSEFAILHTSMGDIRIHLFGEECSKTVENFCTHSRRGYYNGLTFHRVIKSFMVQTGDPTGKGTGGQSIWGADFEDEFHPRLRHDRPFRVSMANAGPNSNGSQFFITVCPADWLDGKNTLFGEVVEGMSVVQSINQVPTFAKSGRPRNEIKIMSVSLK</sequence>
<evidence type="ECO:0000313" key="10">
    <source>
        <dbReference type="EMBL" id="PAV86313.1"/>
    </source>
</evidence>
<dbReference type="InterPro" id="IPR029000">
    <property type="entry name" value="Cyclophilin-like_dom_sf"/>
</dbReference>
<dbReference type="Gene3D" id="2.40.100.10">
    <property type="entry name" value="Cyclophilin-like"/>
    <property type="match status" value="1"/>
</dbReference>
<dbReference type="STRING" id="2018661.A0A2A2LJ82"/>
<feature type="region of interest" description="Disordered" evidence="8">
    <location>
        <begin position="1"/>
        <end position="43"/>
    </location>
</feature>
<evidence type="ECO:0000256" key="1">
    <source>
        <dbReference type="ARBA" id="ARBA00000971"/>
    </source>
</evidence>
<reference evidence="10 11" key="1">
    <citation type="journal article" date="2017" name="Curr. Biol.">
        <title>Genome architecture and evolution of a unichromosomal asexual nematode.</title>
        <authorList>
            <person name="Fradin H."/>
            <person name="Zegar C."/>
            <person name="Gutwein M."/>
            <person name="Lucas J."/>
            <person name="Kovtun M."/>
            <person name="Corcoran D."/>
            <person name="Baugh L.R."/>
            <person name="Kiontke K."/>
            <person name="Gunsalus K."/>
            <person name="Fitch D.H."/>
            <person name="Piano F."/>
        </authorList>
    </citation>
    <scope>NUCLEOTIDE SEQUENCE [LARGE SCALE GENOMIC DNA]</scope>
    <source>
        <strain evidence="10">PF1309</strain>
    </source>
</reference>
<evidence type="ECO:0000256" key="7">
    <source>
        <dbReference type="PROSITE-ProRule" id="PRU00221"/>
    </source>
</evidence>
<evidence type="ECO:0000256" key="3">
    <source>
        <dbReference type="ARBA" id="ARBA00022574"/>
    </source>
</evidence>
<evidence type="ECO:0000256" key="8">
    <source>
        <dbReference type="SAM" id="MobiDB-lite"/>
    </source>
</evidence>
<keyword evidence="11" id="KW-1185">Reference proteome</keyword>
<comment type="catalytic activity">
    <reaction evidence="1">
        <text>[protein]-peptidylproline (omega=180) = [protein]-peptidylproline (omega=0)</text>
        <dbReference type="Rhea" id="RHEA:16237"/>
        <dbReference type="Rhea" id="RHEA-COMP:10747"/>
        <dbReference type="Rhea" id="RHEA-COMP:10748"/>
        <dbReference type="ChEBI" id="CHEBI:83833"/>
        <dbReference type="ChEBI" id="CHEBI:83834"/>
        <dbReference type="EC" id="5.2.1.8"/>
    </reaction>
</comment>
<dbReference type="InterPro" id="IPR020892">
    <property type="entry name" value="Cyclophilin-type_PPIase_CS"/>
</dbReference>
<dbReference type="OrthoDB" id="10264753at2759"/>
<keyword evidence="5" id="KW-0697">Rotamase</keyword>
<evidence type="ECO:0000259" key="9">
    <source>
        <dbReference type="PROSITE" id="PS50072"/>
    </source>
</evidence>
<dbReference type="PANTHER" id="PTHR45625:SF4">
    <property type="entry name" value="PEPTIDYLPROLYL ISOMERASE DOMAIN AND WD REPEAT-CONTAINING PROTEIN 1"/>
    <property type="match status" value="1"/>
</dbReference>
<dbReference type="GO" id="GO:0003755">
    <property type="term" value="F:peptidyl-prolyl cis-trans isomerase activity"/>
    <property type="evidence" value="ECO:0007669"/>
    <property type="project" value="UniProtKB-KW"/>
</dbReference>
<feature type="domain" description="PPIase cyclophilin-type" evidence="9">
    <location>
        <begin position="491"/>
        <end position="646"/>
    </location>
</feature>
<dbReference type="InterPro" id="IPR002130">
    <property type="entry name" value="Cyclophilin-type_PPIase_dom"/>
</dbReference>
<dbReference type="SMART" id="SM00320">
    <property type="entry name" value="WD40"/>
    <property type="match status" value="4"/>
</dbReference>
<dbReference type="Pfam" id="PF00160">
    <property type="entry name" value="Pro_isomerase"/>
    <property type="match status" value="1"/>
</dbReference>
<dbReference type="InterPro" id="IPR044666">
    <property type="entry name" value="Cyclophilin_A-like"/>
</dbReference>
<accession>A0A2A2LJ82</accession>
<dbReference type="PROSITE" id="PS00170">
    <property type="entry name" value="CSA_PPIASE_1"/>
    <property type="match status" value="1"/>
</dbReference>
<dbReference type="PROSITE" id="PS50082">
    <property type="entry name" value="WD_REPEATS_2"/>
    <property type="match status" value="1"/>
</dbReference>
<dbReference type="EMBL" id="LIAE01006680">
    <property type="protein sequence ID" value="PAV86313.1"/>
    <property type="molecule type" value="Genomic_DNA"/>
</dbReference>
<evidence type="ECO:0000256" key="2">
    <source>
        <dbReference type="ARBA" id="ARBA00013194"/>
    </source>
</evidence>
<dbReference type="InterPro" id="IPR036322">
    <property type="entry name" value="WD40_repeat_dom_sf"/>
</dbReference>
<evidence type="ECO:0000256" key="5">
    <source>
        <dbReference type="ARBA" id="ARBA00023110"/>
    </source>
</evidence>
<dbReference type="GO" id="GO:0005634">
    <property type="term" value="C:nucleus"/>
    <property type="evidence" value="ECO:0007669"/>
    <property type="project" value="UniProtKB-ARBA"/>
</dbReference>
<dbReference type="SUPFAM" id="SSF50978">
    <property type="entry name" value="WD40 repeat-like"/>
    <property type="match status" value="1"/>
</dbReference>
<dbReference type="PRINTS" id="PR00153">
    <property type="entry name" value="CSAPPISMRASE"/>
</dbReference>
<dbReference type="Pfam" id="PF00400">
    <property type="entry name" value="WD40"/>
    <property type="match status" value="2"/>
</dbReference>
<dbReference type="Proteomes" id="UP000218231">
    <property type="component" value="Unassembled WGS sequence"/>
</dbReference>
<dbReference type="PANTHER" id="PTHR45625">
    <property type="entry name" value="PEPTIDYL-PROLYL CIS-TRANS ISOMERASE-RELATED"/>
    <property type="match status" value="1"/>
</dbReference>
<dbReference type="PROSITE" id="PS50072">
    <property type="entry name" value="CSA_PPIASE_2"/>
    <property type="match status" value="1"/>
</dbReference>
<evidence type="ECO:0000256" key="6">
    <source>
        <dbReference type="ARBA" id="ARBA00023235"/>
    </source>
</evidence>
<keyword evidence="6" id="KW-0413">Isomerase</keyword>
<dbReference type="GO" id="GO:0006457">
    <property type="term" value="P:protein folding"/>
    <property type="evidence" value="ECO:0007669"/>
    <property type="project" value="InterPro"/>
</dbReference>
<gene>
    <name evidence="10" type="ORF">WR25_14639</name>
</gene>
<keyword evidence="4" id="KW-0677">Repeat</keyword>
<dbReference type="Gene3D" id="2.130.10.10">
    <property type="entry name" value="YVTN repeat-like/Quinoprotein amine dehydrogenase"/>
    <property type="match status" value="2"/>
</dbReference>